<dbReference type="SMART" id="SM00260">
    <property type="entry name" value="CheW"/>
    <property type="match status" value="1"/>
</dbReference>
<proteinExistence type="predicted"/>
<dbReference type="STRING" id="225004.SAMN02745152_01075"/>
<dbReference type="GO" id="GO:0005829">
    <property type="term" value="C:cytosol"/>
    <property type="evidence" value="ECO:0007669"/>
    <property type="project" value="TreeGrafter"/>
</dbReference>
<evidence type="ECO:0000313" key="2">
    <source>
        <dbReference type="EMBL" id="SJZ73360.1"/>
    </source>
</evidence>
<keyword evidence="3" id="KW-1185">Reference proteome</keyword>
<dbReference type="GO" id="GO:0006935">
    <property type="term" value="P:chemotaxis"/>
    <property type="evidence" value="ECO:0007669"/>
    <property type="project" value="InterPro"/>
</dbReference>
<dbReference type="RefSeq" id="WP_078930831.1">
    <property type="nucleotide sequence ID" value="NZ_FUXC01000005.1"/>
</dbReference>
<dbReference type="Proteomes" id="UP000190395">
    <property type="component" value="Unassembled WGS sequence"/>
</dbReference>
<dbReference type="GeneID" id="303367326"/>
<dbReference type="InterPro" id="IPR002545">
    <property type="entry name" value="CheW-lke_dom"/>
</dbReference>
<dbReference type="PANTHER" id="PTHR22617:SF23">
    <property type="entry name" value="CHEMOTAXIS PROTEIN CHEW"/>
    <property type="match status" value="1"/>
</dbReference>
<accession>A0A1T4N1W3</accession>
<dbReference type="EMBL" id="FUXC01000005">
    <property type="protein sequence ID" value="SJZ73360.1"/>
    <property type="molecule type" value="Genomic_DNA"/>
</dbReference>
<dbReference type="Gene3D" id="2.40.50.180">
    <property type="entry name" value="CheA-289, Domain 4"/>
    <property type="match status" value="1"/>
</dbReference>
<evidence type="ECO:0000259" key="1">
    <source>
        <dbReference type="PROSITE" id="PS50851"/>
    </source>
</evidence>
<reference evidence="2 3" key="1">
    <citation type="submission" date="2017-02" db="EMBL/GenBank/DDBJ databases">
        <authorList>
            <person name="Peterson S.W."/>
        </authorList>
    </citation>
    <scope>NUCLEOTIDE SEQUENCE [LARGE SCALE GENOMIC DNA]</scope>
    <source>
        <strain evidence="2 3">ATCC BAA-909</strain>
    </source>
</reference>
<dbReference type="SUPFAM" id="SSF50341">
    <property type="entry name" value="CheW-like"/>
    <property type="match status" value="1"/>
</dbReference>
<feature type="domain" description="CheW-like" evidence="1">
    <location>
        <begin position="8"/>
        <end position="152"/>
    </location>
</feature>
<dbReference type="InterPro" id="IPR039315">
    <property type="entry name" value="CheW"/>
</dbReference>
<dbReference type="AlphaFoldDB" id="A0A1T4N1W3"/>
<dbReference type="Pfam" id="PF01584">
    <property type="entry name" value="CheW"/>
    <property type="match status" value="1"/>
</dbReference>
<sequence>MNESHFSTESFFSFNLKDEMFSLPVKYVKEVFEFETITPIPNSLPYLKGVMNVRGGVVSIVDLRKLFGFEVSDNLTGTQVIIMEIPQKNEKPVLLGILADKVDVVGRLNIIQADSKDYGINEGQDFVKSVARRGESFILILDPEKILSFIEADVEKAFEEVSKKSNF</sequence>
<evidence type="ECO:0000313" key="3">
    <source>
        <dbReference type="Proteomes" id="UP000190395"/>
    </source>
</evidence>
<gene>
    <name evidence="2" type="ORF">SAMN02745152_01075</name>
</gene>
<dbReference type="OrthoDB" id="9794382at2"/>
<dbReference type="PROSITE" id="PS50851">
    <property type="entry name" value="CHEW"/>
    <property type="match status" value="1"/>
</dbReference>
<dbReference type="Gene3D" id="2.30.30.40">
    <property type="entry name" value="SH3 Domains"/>
    <property type="match status" value="1"/>
</dbReference>
<dbReference type="PANTHER" id="PTHR22617">
    <property type="entry name" value="CHEMOTAXIS SENSOR HISTIDINE KINASE-RELATED"/>
    <property type="match status" value="1"/>
</dbReference>
<dbReference type="InterPro" id="IPR036061">
    <property type="entry name" value="CheW-like_dom_sf"/>
</dbReference>
<protein>
    <submittedName>
        <fullName evidence="2">Purine-binding chemotaxis protein CheW</fullName>
    </submittedName>
</protein>
<dbReference type="GO" id="GO:0007165">
    <property type="term" value="P:signal transduction"/>
    <property type="evidence" value="ECO:0007669"/>
    <property type="project" value="InterPro"/>
</dbReference>
<name>A0A1T4N1W3_9SPIR</name>
<organism evidence="2 3">
    <name type="scientific">Treponema berlinense</name>
    <dbReference type="NCBI Taxonomy" id="225004"/>
    <lineage>
        <taxon>Bacteria</taxon>
        <taxon>Pseudomonadati</taxon>
        <taxon>Spirochaetota</taxon>
        <taxon>Spirochaetia</taxon>
        <taxon>Spirochaetales</taxon>
        <taxon>Treponemataceae</taxon>
        <taxon>Treponema</taxon>
    </lineage>
</organism>